<dbReference type="Proteomes" id="UP000187735">
    <property type="component" value="Chromosome"/>
</dbReference>
<evidence type="ECO:0000313" key="3">
    <source>
        <dbReference type="Proteomes" id="UP000187735"/>
    </source>
</evidence>
<evidence type="ECO:0000256" key="1">
    <source>
        <dbReference type="SAM" id="Coils"/>
    </source>
</evidence>
<dbReference type="CDD" id="cd00198">
    <property type="entry name" value="vWFA"/>
    <property type="match status" value="1"/>
</dbReference>
<dbReference type="SUPFAM" id="SSF53300">
    <property type="entry name" value="vWA-like"/>
    <property type="match status" value="1"/>
</dbReference>
<reference evidence="2 3" key="1">
    <citation type="journal article" date="2016" name="Front. Microbiol.">
        <title>Fuerstia marisgermanicae gen. nov., sp. nov., an Unusual Member of the Phylum Planctomycetes from the German Wadden Sea.</title>
        <authorList>
            <person name="Kohn T."/>
            <person name="Heuer A."/>
            <person name="Jogler M."/>
            <person name="Vollmers J."/>
            <person name="Boedeker C."/>
            <person name="Bunk B."/>
            <person name="Rast P."/>
            <person name="Borchert D."/>
            <person name="Glockner I."/>
            <person name="Freese H.M."/>
            <person name="Klenk H.P."/>
            <person name="Overmann J."/>
            <person name="Kaster A.K."/>
            <person name="Rohde M."/>
            <person name="Wiegand S."/>
            <person name="Jogler C."/>
        </authorList>
    </citation>
    <scope>NUCLEOTIDE SEQUENCE [LARGE SCALE GENOMIC DNA]</scope>
    <source>
        <strain evidence="2 3">NH11</strain>
    </source>
</reference>
<dbReference type="Gene3D" id="3.40.50.410">
    <property type="entry name" value="von Willebrand factor, type A domain"/>
    <property type="match status" value="1"/>
</dbReference>
<protein>
    <submittedName>
        <fullName evidence="2">Uncharacterized protein</fullName>
    </submittedName>
</protein>
<feature type="coiled-coil region" evidence="1">
    <location>
        <begin position="186"/>
        <end position="220"/>
    </location>
</feature>
<keyword evidence="1" id="KW-0175">Coiled coil</keyword>
<dbReference type="STRING" id="1891926.Fuma_05429"/>
<dbReference type="KEGG" id="fmr:Fuma_05429"/>
<keyword evidence="3" id="KW-1185">Reference proteome</keyword>
<dbReference type="InterPro" id="IPR036465">
    <property type="entry name" value="vWFA_dom_sf"/>
</dbReference>
<dbReference type="OrthoDB" id="9766126at2"/>
<evidence type="ECO:0000313" key="2">
    <source>
        <dbReference type="EMBL" id="APZ95767.1"/>
    </source>
</evidence>
<dbReference type="EMBL" id="CP017641">
    <property type="protein sequence ID" value="APZ95767.1"/>
    <property type="molecule type" value="Genomic_DNA"/>
</dbReference>
<name>A0A1P8WNY4_9PLAN</name>
<sequence>MPTPSDTPNRGGIIHTYQKYDPAKFPSPSEPPPDLVSPVFEHMLQFGSMRQFSEEELANAIKLDPGQFAGLGPSLDQLIKMLEERKQQILAKYETDSVAKKAAKQYANAAQGARPAGKMKKSFERAIRDEQIYQLEHLWYQAERNNPRFASQLLRLMETLGEKYQIDHLASAYEFIGRESMTIPQAIEILEELQKIDELLKQLEDAKENAQLAIIDLDELSEFADAEAIENMANFQKQVQQYLKDMMEGQGLVDQQGAVQLSPKAYKLFQGKLLERIFSNLEASRSGRHKGPVEGEGAVETQQTKPYEFGDSVAQMDIPQTMINAMLRQGHERPIRLRQDDIEIHKTRNNPKCATVVLMDMSGSMRYDGQYVNVKRMALALNGLISGEYPGDFLRFLEVATFAKVVPQGDLISLMPKIPTVTNPVVRLRADMSNEDVSEMHVPPHFTNIQHGLQMARQFLATQDTPNRQVILITDGLPTAHFEDHLLYMLYPPDPQTEQATMREGMLCKREDITINIFLLPSWSQSHEDVQFAHRLAESTGGRVFFTAGSDLDRYVVWDYVNNRREILQ</sequence>
<dbReference type="RefSeq" id="WP_077026879.1">
    <property type="nucleotide sequence ID" value="NZ_CP017641.1"/>
</dbReference>
<gene>
    <name evidence="2" type="ORF">Fuma_05429</name>
</gene>
<dbReference type="AlphaFoldDB" id="A0A1P8WNY4"/>
<accession>A0A1P8WNY4</accession>
<proteinExistence type="predicted"/>
<organism evidence="2 3">
    <name type="scientific">Fuerstiella marisgermanici</name>
    <dbReference type="NCBI Taxonomy" id="1891926"/>
    <lineage>
        <taxon>Bacteria</taxon>
        <taxon>Pseudomonadati</taxon>
        <taxon>Planctomycetota</taxon>
        <taxon>Planctomycetia</taxon>
        <taxon>Planctomycetales</taxon>
        <taxon>Planctomycetaceae</taxon>
        <taxon>Fuerstiella</taxon>
    </lineage>
</organism>